<accession>A0ABP7LCI4</accession>
<keyword evidence="1" id="KW-0547">Nucleotide-binding</keyword>
<dbReference type="PANTHER" id="PTHR16305:SF35">
    <property type="entry name" value="TRANSCRIPTIONAL ACTIVATOR DOMAIN"/>
    <property type="match status" value="1"/>
</dbReference>
<dbReference type="InterPro" id="IPR016032">
    <property type="entry name" value="Sig_transdc_resp-reg_C-effctor"/>
</dbReference>
<dbReference type="PRINTS" id="PR00038">
    <property type="entry name" value="HTHLUXR"/>
</dbReference>
<dbReference type="SUPFAM" id="SSF52540">
    <property type="entry name" value="P-loop containing nucleoside triphosphate hydrolases"/>
    <property type="match status" value="1"/>
</dbReference>
<dbReference type="Gene3D" id="1.10.10.10">
    <property type="entry name" value="Winged helix-like DNA-binding domain superfamily/Winged helix DNA-binding domain"/>
    <property type="match status" value="1"/>
</dbReference>
<keyword evidence="2" id="KW-0067">ATP-binding</keyword>
<evidence type="ECO:0000313" key="4">
    <source>
        <dbReference type="EMBL" id="GAA3898384.1"/>
    </source>
</evidence>
<dbReference type="PROSITE" id="PS50043">
    <property type="entry name" value="HTH_LUXR_2"/>
    <property type="match status" value="1"/>
</dbReference>
<evidence type="ECO:0000256" key="2">
    <source>
        <dbReference type="ARBA" id="ARBA00022840"/>
    </source>
</evidence>
<dbReference type="Pfam" id="PF00196">
    <property type="entry name" value="GerE"/>
    <property type="match status" value="1"/>
</dbReference>
<dbReference type="InterPro" id="IPR027417">
    <property type="entry name" value="P-loop_NTPase"/>
</dbReference>
<dbReference type="RefSeq" id="WP_345553748.1">
    <property type="nucleotide sequence ID" value="NZ_BAAAZA010000039.1"/>
</dbReference>
<dbReference type="CDD" id="cd06170">
    <property type="entry name" value="LuxR_C_like"/>
    <property type="match status" value="1"/>
</dbReference>
<sequence length="934" mass="101179">MHDATASASTGGVDHLVGRDADLNRIVSLLVSSSAGSALLLSGEAGVGKTELLDAVARTASEAGMYVLRAAGVQFEADVSYSALNQALLPLTDFFDSLSSTHQDAIKVALGLRVGTPPERLLLSNAALALLQARVLKGPVLLVVDDLQWVDRASAAVFGFIARRLTGNPISFLGASRTETGSFFERSGLPQLELPPLDEDASTRLVDSRFPGLAPAVRRRVLETAQGNPLALLELPSALRAGQRGAQEILPYVLPLSQRLQSLFVSRVRSLPTGTRYLLLVATLDGTGDLSTLHAAARESGGEVDLEDLAPAEHDQLVSLDTSSRRLVFRHPLISSAVVEISTGHERRAAHRALARVQSDPERRAWHLGEATLEPDEQVAVQLEQHARRILNRGDAVAAIAALTRAADLSPVDTDRARRLTEAAYIGADATGSLRSASELLKDARRVDPYQRRSLHFAAAAVQLLLNSDGDVRTAHRLLAGAIAEGKHGYDATNVALTDALHLLLLLCFYGGSPEMWEPFQTAVNQLRPEPPPLLAVAVQTFGDPARAEAAAVSQLTRILDTAMDETDSARIVRMGTASIYPDRLSALREPSWRVVHQGRDGGPVRRHLGGLMHLCLDSYHSGRWDETAQLADEGLQLCEESGYSFFAWYFLYNKAIVAASRGDTDTAQALADQMADWATPRGVRAALDYARHVQAVASISDGDFESAFRHASAVSPPGQLARYTPHALWVIFDLVESAIRSNHRTEAVNHVRALREAHVDELSPRLGLLLGGCAALACEEDDVALRLFDKSLSARGIDRWPFDRARVQLAHGERLRRSRETMAARGSLLSALRIFEQLGARSWAQRATKELRAAGWNGPRSDDHPKQELTPQEREIAQLAASGLTNKQIAEQLFISHRTVGAHLYQVYPKLGISSRAALRDALTALEASGFDG</sequence>
<organism evidence="4 5">
    <name type="scientific">Streptomyces lannensis</name>
    <dbReference type="NCBI Taxonomy" id="766498"/>
    <lineage>
        <taxon>Bacteria</taxon>
        <taxon>Bacillati</taxon>
        <taxon>Actinomycetota</taxon>
        <taxon>Actinomycetes</taxon>
        <taxon>Kitasatosporales</taxon>
        <taxon>Streptomycetaceae</taxon>
        <taxon>Streptomyces</taxon>
    </lineage>
</organism>
<dbReference type="Pfam" id="PF13191">
    <property type="entry name" value="AAA_16"/>
    <property type="match status" value="1"/>
</dbReference>
<dbReference type="SMART" id="SM00421">
    <property type="entry name" value="HTH_LUXR"/>
    <property type="match status" value="1"/>
</dbReference>
<dbReference type="InterPro" id="IPR011990">
    <property type="entry name" value="TPR-like_helical_dom_sf"/>
</dbReference>
<feature type="domain" description="HTH luxR-type" evidence="3">
    <location>
        <begin position="863"/>
        <end position="928"/>
    </location>
</feature>
<keyword evidence="5" id="KW-1185">Reference proteome</keyword>
<proteinExistence type="predicted"/>
<evidence type="ECO:0000313" key="5">
    <source>
        <dbReference type="Proteomes" id="UP001501563"/>
    </source>
</evidence>
<dbReference type="Proteomes" id="UP001501563">
    <property type="component" value="Unassembled WGS sequence"/>
</dbReference>
<evidence type="ECO:0000256" key="1">
    <source>
        <dbReference type="ARBA" id="ARBA00022741"/>
    </source>
</evidence>
<dbReference type="InterPro" id="IPR036388">
    <property type="entry name" value="WH-like_DNA-bd_sf"/>
</dbReference>
<protein>
    <submittedName>
        <fullName evidence="4">LuxR family transcriptional regulator</fullName>
    </submittedName>
</protein>
<dbReference type="EMBL" id="BAAAZA010000039">
    <property type="protein sequence ID" value="GAA3898384.1"/>
    <property type="molecule type" value="Genomic_DNA"/>
</dbReference>
<dbReference type="Gene3D" id="3.40.50.300">
    <property type="entry name" value="P-loop containing nucleotide triphosphate hydrolases"/>
    <property type="match status" value="1"/>
</dbReference>
<dbReference type="InterPro" id="IPR000792">
    <property type="entry name" value="Tscrpt_reg_LuxR_C"/>
</dbReference>
<reference evidence="5" key="1">
    <citation type="journal article" date="2019" name="Int. J. Syst. Evol. Microbiol.">
        <title>The Global Catalogue of Microorganisms (GCM) 10K type strain sequencing project: providing services to taxonomists for standard genome sequencing and annotation.</title>
        <authorList>
            <consortium name="The Broad Institute Genomics Platform"/>
            <consortium name="The Broad Institute Genome Sequencing Center for Infectious Disease"/>
            <person name="Wu L."/>
            <person name="Ma J."/>
        </authorList>
    </citation>
    <scope>NUCLEOTIDE SEQUENCE [LARGE SCALE GENOMIC DNA]</scope>
    <source>
        <strain evidence="5">JCM 16578</strain>
    </source>
</reference>
<gene>
    <name evidence="4" type="ORF">GCM10022207_78500</name>
</gene>
<dbReference type="SUPFAM" id="SSF46894">
    <property type="entry name" value="C-terminal effector domain of the bipartite response regulators"/>
    <property type="match status" value="1"/>
</dbReference>
<dbReference type="PANTHER" id="PTHR16305">
    <property type="entry name" value="TESTICULAR SOLUBLE ADENYLYL CYCLASE"/>
    <property type="match status" value="1"/>
</dbReference>
<name>A0ABP7LCI4_9ACTN</name>
<dbReference type="SUPFAM" id="SSF48452">
    <property type="entry name" value="TPR-like"/>
    <property type="match status" value="1"/>
</dbReference>
<dbReference type="Gene3D" id="1.25.40.10">
    <property type="entry name" value="Tetratricopeptide repeat domain"/>
    <property type="match status" value="1"/>
</dbReference>
<dbReference type="InterPro" id="IPR041664">
    <property type="entry name" value="AAA_16"/>
</dbReference>
<evidence type="ECO:0000259" key="3">
    <source>
        <dbReference type="PROSITE" id="PS50043"/>
    </source>
</evidence>
<comment type="caution">
    <text evidence="4">The sequence shown here is derived from an EMBL/GenBank/DDBJ whole genome shotgun (WGS) entry which is preliminary data.</text>
</comment>